<sequence length="124" mass="12773">MTTTRARPALPLTDLAACCSPPPGRVLDPAEADRLAGVLKALAEPNRLRLVSMIAANAVGGATCVCDLIEPLGLSQPTVSHHLKVLTDAGLLTREQRGKWAYFSLIPGALAAVAAAITPAGVPE</sequence>
<accession>C8XIV0</accession>
<gene>
    <name evidence="6" type="ordered locus">Namu_0103</name>
</gene>
<reference evidence="6 7" key="2">
    <citation type="journal article" date="2010" name="Stand. Genomic Sci.">
        <title>Complete genome sequence of Nakamurella multipartita type strain (Y-104).</title>
        <authorList>
            <person name="Tice H."/>
            <person name="Mayilraj S."/>
            <person name="Sims D."/>
            <person name="Lapidus A."/>
            <person name="Nolan M."/>
            <person name="Lucas S."/>
            <person name="Glavina Del Rio T."/>
            <person name="Copeland A."/>
            <person name="Cheng J.F."/>
            <person name="Meincke L."/>
            <person name="Bruce D."/>
            <person name="Goodwin L."/>
            <person name="Pitluck S."/>
            <person name="Ivanova N."/>
            <person name="Mavromatis K."/>
            <person name="Ovchinnikova G."/>
            <person name="Pati A."/>
            <person name="Chen A."/>
            <person name="Palaniappan K."/>
            <person name="Land M."/>
            <person name="Hauser L."/>
            <person name="Chang Y.J."/>
            <person name="Jeffries C.D."/>
            <person name="Detter J.C."/>
            <person name="Brettin T."/>
            <person name="Rohde M."/>
            <person name="Goker M."/>
            <person name="Bristow J."/>
            <person name="Eisen J.A."/>
            <person name="Markowitz V."/>
            <person name="Hugenholtz P."/>
            <person name="Kyrpides N.C."/>
            <person name="Klenk H.P."/>
            <person name="Chen F."/>
        </authorList>
    </citation>
    <scope>NUCLEOTIDE SEQUENCE [LARGE SCALE GENOMIC DNA]</scope>
    <source>
        <strain evidence="7">ATCC 700099 / DSM 44233 / CIP 104796 / JCM 9543 / NBRC 105858 / Y-104</strain>
    </source>
</reference>
<evidence type="ECO:0000256" key="4">
    <source>
        <dbReference type="SAM" id="Phobius"/>
    </source>
</evidence>
<evidence type="ECO:0000313" key="7">
    <source>
        <dbReference type="Proteomes" id="UP000002218"/>
    </source>
</evidence>
<reference evidence="7" key="1">
    <citation type="submission" date="2009-09" db="EMBL/GenBank/DDBJ databases">
        <title>The complete genome of Nakamurella multipartita DSM 44233.</title>
        <authorList>
            <consortium name="US DOE Joint Genome Institute (JGI-PGF)"/>
            <person name="Lucas S."/>
            <person name="Copeland A."/>
            <person name="Lapidus A."/>
            <person name="Glavina del Rio T."/>
            <person name="Dalin E."/>
            <person name="Tice H."/>
            <person name="Bruce D."/>
            <person name="Goodwin L."/>
            <person name="Pitluck S."/>
            <person name="Kyrpides N."/>
            <person name="Mavromatis K."/>
            <person name="Ivanova N."/>
            <person name="Ovchinnikova G."/>
            <person name="Sims D."/>
            <person name="Meincke L."/>
            <person name="Brettin T."/>
            <person name="Detter J.C."/>
            <person name="Han C."/>
            <person name="Larimer F."/>
            <person name="Land M."/>
            <person name="Hauser L."/>
            <person name="Markowitz V."/>
            <person name="Cheng J.-F."/>
            <person name="Hugenholtz P."/>
            <person name="Woyke T."/>
            <person name="Wu D."/>
            <person name="Klenk H.-P."/>
            <person name="Eisen J.A."/>
        </authorList>
    </citation>
    <scope>NUCLEOTIDE SEQUENCE [LARGE SCALE GENOMIC DNA]</scope>
    <source>
        <strain evidence="7">ATCC 700099 / DSM 44233 / CIP 104796 / JCM 9543 / NBRC 105858 / Y-104</strain>
    </source>
</reference>
<dbReference type="InterPro" id="IPR011991">
    <property type="entry name" value="ArsR-like_HTH"/>
</dbReference>
<dbReference type="NCBIfam" id="NF033788">
    <property type="entry name" value="HTH_metalloreg"/>
    <property type="match status" value="1"/>
</dbReference>
<protein>
    <submittedName>
        <fullName evidence="6">Transcriptional regulator, ArsR family</fullName>
    </submittedName>
</protein>
<dbReference type="CDD" id="cd00090">
    <property type="entry name" value="HTH_ARSR"/>
    <property type="match status" value="1"/>
</dbReference>
<keyword evidence="4" id="KW-1133">Transmembrane helix</keyword>
<dbReference type="PANTHER" id="PTHR33154:SF18">
    <property type="entry name" value="ARSENICAL RESISTANCE OPERON REPRESSOR"/>
    <property type="match status" value="1"/>
</dbReference>
<organism evidence="6 7">
    <name type="scientific">Nakamurella multipartita (strain ATCC 700099 / DSM 44233 / CIP 104796 / JCM 9543 / NBRC 105858 / Y-104)</name>
    <name type="common">Microsphaera multipartita</name>
    <dbReference type="NCBI Taxonomy" id="479431"/>
    <lineage>
        <taxon>Bacteria</taxon>
        <taxon>Bacillati</taxon>
        <taxon>Actinomycetota</taxon>
        <taxon>Actinomycetes</taxon>
        <taxon>Nakamurellales</taxon>
        <taxon>Nakamurellaceae</taxon>
        <taxon>Nakamurella</taxon>
    </lineage>
</organism>
<evidence type="ECO:0000259" key="5">
    <source>
        <dbReference type="PROSITE" id="PS50987"/>
    </source>
</evidence>
<dbReference type="OrthoDB" id="9798835at2"/>
<dbReference type="EMBL" id="CP001737">
    <property type="protein sequence ID" value="ACV76537.1"/>
    <property type="molecule type" value="Genomic_DNA"/>
</dbReference>
<dbReference type="PANTHER" id="PTHR33154">
    <property type="entry name" value="TRANSCRIPTIONAL REGULATOR, ARSR FAMILY"/>
    <property type="match status" value="1"/>
</dbReference>
<dbReference type="KEGG" id="nml:Namu_0103"/>
<dbReference type="SMART" id="SM00418">
    <property type="entry name" value="HTH_ARSR"/>
    <property type="match status" value="1"/>
</dbReference>
<dbReference type="PROSITE" id="PS50987">
    <property type="entry name" value="HTH_ARSR_2"/>
    <property type="match status" value="1"/>
</dbReference>
<dbReference type="InterPro" id="IPR036388">
    <property type="entry name" value="WH-like_DNA-bd_sf"/>
</dbReference>
<evidence type="ECO:0000256" key="2">
    <source>
        <dbReference type="ARBA" id="ARBA00023125"/>
    </source>
</evidence>
<dbReference type="HOGENOM" id="CLU_097806_3_2_11"/>
<dbReference type="Proteomes" id="UP000002218">
    <property type="component" value="Chromosome"/>
</dbReference>
<keyword evidence="2" id="KW-0238">DNA-binding</keyword>
<dbReference type="PRINTS" id="PR00778">
    <property type="entry name" value="HTHARSR"/>
</dbReference>
<dbReference type="InterPro" id="IPR036390">
    <property type="entry name" value="WH_DNA-bd_sf"/>
</dbReference>
<dbReference type="SUPFAM" id="SSF46785">
    <property type="entry name" value="Winged helix' DNA-binding domain"/>
    <property type="match status" value="1"/>
</dbReference>
<name>C8XIV0_NAKMY</name>
<keyword evidence="7" id="KW-1185">Reference proteome</keyword>
<feature type="domain" description="HTH arsR-type" evidence="5">
    <location>
        <begin position="27"/>
        <end position="124"/>
    </location>
</feature>
<dbReference type="InterPro" id="IPR051081">
    <property type="entry name" value="HTH_MetalResp_TranReg"/>
</dbReference>
<dbReference type="STRING" id="479431.Namu_0103"/>
<dbReference type="InterPro" id="IPR018334">
    <property type="entry name" value="ArsR_HTH"/>
</dbReference>
<keyword evidence="1" id="KW-0805">Transcription regulation</keyword>
<evidence type="ECO:0000256" key="1">
    <source>
        <dbReference type="ARBA" id="ARBA00023015"/>
    </source>
</evidence>
<feature type="transmembrane region" description="Helical" evidence="4">
    <location>
        <begin position="100"/>
        <end position="122"/>
    </location>
</feature>
<dbReference type="Gene3D" id="1.10.10.10">
    <property type="entry name" value="Winged helix-like DNA-binding domain superfamily/Winged helix DNA-binding domain"/>
    <property type="match status" value="1"/>
</dbReference>
<evidence type="ECO:0000313" key="6">
    <source>
        <dbReference type="EMBL" id="ACV76537.1"/>
    </source>
</evidence>
<keyword evidence="3" id="KW-0804">Transcription</keyword>
<keyword evidence="4" id="KW-0472">Membrane</keyword>
<proteinExistence type="predicted"/>
<dbReference type="GO" id="GO:0003700">
    <property type="term" value="F:DNA-binding transcription factor activity"/>
    <property type="evidence" value="ECO:0007669"/>
    <property type="project" value="InterPro"/>
</dbReference>
<dbReference type="FunCoup" id="C8XIV0">
    <property type="interactions" value="2"/>
</dbReference>
<dbReference type="Pfam" id="PF01022">
    <property type="entry name" value="HTH_5"/>
    <property type="match status" value="1"/>
</dbReference>
<dbReference type="PROSITE" id="PS00846">
    <property type="entry name" value="HTH_ARSR_1"/>
    <property type="match status" value="1"/>
</dbReference>
<dbReference type="GO" id="GO:0003677">
    <property type="term" value="F:DNA binding"/>
    <property type="evidence" value="ECO:0007669"/>
    <property type="project" value="UniProtKB-KW"/>
</dbReference>
<dbReference type="RefSeq" id="WP_012814012.1">
    <property type="nucleotide sequence ID" value="NC_013235.1"/>
</dbReference>
<evidence type="ECO:0000256" key="3">
    <source>
        <dbReference type="ARBA" id="ARBA00023163"/>
    </source>
</evidence>
<dbReference type="InterPro" id="IPR001845">
    <property type="entry name" value="HTH_ArsR_DNA-bd_dom"/>
</dbReference>
<dbReference type="AlphaFoldDB" id="C8XIV0"/>
<keyword evidence="4" id="KW-0812">Transmembrane</keyword>
<dbReference type="eggNOG" id="COG0640">
    <property type="taxonomic scope" value="Bacteria"/>
</dbReference>
<dbReference type="InParanoid" id="C8XIV0"/>